<feature type="transmembrane region" description="Helical" evidence="1">
    <location>
        <begin position="237"/>
        <end position="257"/>
    </location>
</feature>
<reference evidence="3 4" key="1">
    <citation type="submission" date="2020-03" db="EMBL/GenBank/DDBJ databases">
        <title>Genomic Encyclopedia of Type Strains, Phase IV (KMG-IV): sequencing the most valuable type-strain genomes for metagenomic binning, comparative biology and taxonomic classification.</title>
        <authorList>
            <person name="Goeker M."/>
        </authorList>
    </citation>
    <scope>NUCLEOTIDE SEQUENCE [LARGE SCALE GENOMIC DNA]</scope>
    <source>
        <strain evidence="3 4">DSM 105096</strain>
    </source>
</reference>
<evidence type="ECO:0000313" key="3">
    <source>
        <dbReference type="EMBL" id="NJC25382.1"/>
    </source>
</evidence>
<comment type="caution">
    <text evidence="3">The sequence shown here is derived from an EMBL/GenBank/DDBJ whole genome shotgun (WGS) entry which is preliminary data.</text>
</comment>
<dbReference type="SUPFAM" id="SSF103481">
    <property type="entry name" value="Multidrug resistance efflux transporter EmrE"/>
    <property type="match status" value="2"/>
</dbReference>
<evidence type="ECO:0000313" key="4">
    <source>
        <dbReference type="Proteomes" id="UP000770785"/>
    </source>
</evidence>
<proteinExistence type="predicted"/>
<evidence type="ECO:0000259" key="2">
    <source>
        <dbReference type="Pfam" id="PF00892"/>
    </source>
</evidence>
<dbReference type="InterPro" id="IPR037185">
    <property type="entry name" value="EmrE-like"/>
</dbReference>
<feature type="transmembrane region" description="Helical" evidence="1">
    <location>
        <begin position="69"/>
        <end position="87"/>
    </location>
</feature>
<evidence type="ECO:0000256" key="1">
    <source>
        <dbReference type="SAM" id="Phobius"/>
    </source>
</evidence>
<feature type="transmembrane region" description="Helical" evidence="1">
    <location>
        <begin position="147"/>
        <end position="167"/>
    </location>
</feature>
<dbReference type="RefSeq" id="WP_245184392.1">
    <property type="nucleotide sequence ID" value="NZ_JAATJH010000001.1"/>
</dbReference>
<feature type="transmembrane region" description="Helical" evidence="1">
    <location>
        <begin position="179"/>
        <end position="199"/>
    </location>
</feature>
<dbReference type="Proteomes" id="UP000770785">
    <property type="component" value="Unassembled WGS sequence"/>
</dbReference>
<feature type="transmembrane region" description="Helical" evidence="1">
    <location>
        <begin position="37"/>
        <end position="57"/>
    </location>
</feature>
<keyword evidence="1" id="KW-0472">Membrane</keyword>
<dbReference type="PANTHER" id="PTHR22911">
    <property type="entry name" value="ACYL-MALONYL CONDENSING ENZYME-RELATED"/>
    <property type="match status" value="1"/>
</dbReference>
<accession>A0ABX0X9C4</accession>
<feature type="transmembrane region" description="Helical" evidence="1">
    <location>
        <begin position="93"/>
        <end position="115"/>
    </location>
</feature>
<dbReference type="InterPro" id="IPR000620">
    <property type="entry name" value="EamA_dom"/>
</dbReference>
<dbReference type="Pfam" id="PF00892">
    <property type="entry name" value="EamA"/>
    <property type="match status" value="2"/>
</dbReference>
<keyword evidence="1" id="KW-1133">Transmembrane helix</keyword>
<feature type="transmembrane region" description="Helical" evidence="1">
    <location>
        <begin position="12"/>
        <end position="31"/>
    </location>
</feature>
<feature type="domain" description="EamA" evidence="2">
    <location>
        <begin position="13"/>
        <end position="137"/>
    </location>
</feature>
<feature type="transmembrane region" description="Helical" evidence="1">
    <location>
        <begin position="263"/>
        <end position="283"/>
    </location>
</feature>
<sequence length="288" mass="31078">MSRPSVSPLLQLNVAMVFVGTSGVLGRFVPVPAPVAIWWRASIAAALLIAFCLFKGYSFKLRNNKQTKTILLSAVLMTAHWITYFYALKLSSVAIGMLAIFTYPAMTTLLEPLVLKKPFVPRHLLLGVLVIYGVYLLAPSFDLADGATLGLALGLLSALIYALRNLTVKKEIADVQGSVVMVYQTVIASIILLPIWWLFEAVPTAEAMPYLLGLGLLTTAIGHTLFLACFRFFSVSTVSLLSCIQPIYGILLGVIFFEEIPEWSAVGGGALILAAVAIESVAVGRKVS</sequence>
<dbReference type="PANTHER" id="PTHR22911:SF79">
    <property type="entry name" value="MOBA-LIKE NTP TRANSFERASE DOMAIN-CONTAINING PROTEIN"/>
    <property type="match status" value="1"/>
</dbReference>
<dbReference type="EMBL" id="JAATJH010000001">
    <property type="protein sequence ID" value="NJC25382.1"/>
    <property type="molecule type" value="Genomic_DNA"/>
</dbReference>
<keyword evidence="4" id="KW-1185">Reference proteome</keyword>
<feature type="domain" description="EamA" evidence="2">
    <location>
        <begin position="149"/>
        <end position="278"/>
    </location>
</feature>
<organism evidence="3 4">
    <name type="scientific">Neolewinella antarctica</name>
    <dbReference type="NCBI Taxonomy" id="442734"/>
    <lineage>
        <taxon>Bacteria</taxon>
        <taxon>Pseudomonadati</taxon>
        <taxon>Bacteroidota</taxon>
        <taxon>Saprospiria</taxon>
        <taxon>Saprospirales</taxon>
        <taxon>Lewinellaceae</taxon>
        <taxon>Neolewinella</taxon>
    </lineage>
</organism>
<protein>
    <submittedName>
        <fullName evidence="3">Drug/metabolite transporter (DMT)-like permease</fullName>
    </submittedName>
</protein>
<feature type="transmembrane region" description="Helical" evidence="1">
    <location>
        <begin position="124"/>
        <end position="141"/>
    </location>
</feature>
<gene>
    <name evidence="3" type="ORF">GGR27_000863</name>
</gene>
<keyword evidence="1" id="KW-0812">Transmembrane</keyword>
<feature type="transmembrane region" description="Helical" evidence="1">
    <location>
        <begin position="211"/>
        <end position="230"/>
    </location>
</feature>
<name>A0ABX0X9C4_9BACT</name>